<keyword evidence="4 14" id="KW-0663">Pyridoxal phosphate</keyword>
<dbReference type="GO" id="GO:0008696">
    <property type="term" value="F:4-amino-4-deoxychorismate lyase activity"/>
    <property type="evidence" value="ECO:0007669"/>
    <property type="project" value="UniProtKB-UniRule"/>
</dbReference>
<dbReference type="InterPro" id="IPR001544">
    <property type="entry name" value="Aminotrans_IV"/>
</dbReference>
<dbReference type="CDD" id="cd01559">
    <property type="entry name" value="ADCL_like"/>
    <property type="match status" value="1"/>
</dbReference>
<evidence type="ECO:0000256" key="8">
    <source>
        <dbReference type="ARBA" id="ARBA00035676"/>
    </source>
</evidence>
<evidence type="ECO:0000256" key="2">
    <source>
        <dbReference type="ARBA" id="ARBA00009320"/>
    </source>
</evidence>
<dbReference type="InterPro" id="IPR043131">
    <property type="entry name" value="BCAT-like_N"/>
</dbReference>
<reference evidence="15 16" key="1">
    <citation type="submission" date="2019-01" db="EMBL/GenBank/DDBJ databases">
        <authorList>
            <person name="Chen W.-M."/>
        </authorList>
    </citation>
    <scope>NUCLEOTIDE SEQUENCE [LARGE SCALE GENOMIC DNA]</scope>
    <source>
        <strain evidence="15 16">HPM-16</strain>
    </source>
</reference>
<dbReference type="Gene3D" id="3.20.10.10">
    <property type="entry name" value="D-amino Acid Aminotransferase, subunit A, domain 2"/>
    <property type="match status" value="1"/>
</dbReference>
<evidence type="ECO:0000256" key="10">
    <source>
        <dbReference type="ARBA" id="ARBA00054027"/>
    </source>
</evidence>
<dbReference type="InterPro" id="IPR018300">
    <property type="entry name" value="Aminotrans_IV_CS"/>
</dbReference>
<comment type="similarity">
    <text evidence="2 13">Belongs to the class-IV pyridoxal-phosphate-dependent aminotransferase family.</text>
</comment>
<dbReference type="Pfam" id="PF01063">
    <property type="entry name" value="Aminotran_4"/>
    <property type="match status" value="1"/>
</dbReference>
<evidence type="ECO:0000256" key="14">
    <source>
        <dbReference type="RuleBase" id="RU004516"/>
    </source>
</evidence>
<evidence type="ECO:0000256" key="7">
    <source>
        <dbReference type="ARBA" id="ARBA00035633"/>
    </source>
</evidence>
<dbReference type="PROSITE" id="PS00770">
    <property type="entry name" value="AA_TRANSFER_CLASS_4"/>
    <property type="match status" value="1"/>
</dbReference>
<dbReference type="InterPro" id="IPR050571">
    <property type="entry name" value="Class-IV_PLP-Dep_Aminotrnsfr"/>
</dbReference>
<keyword evidence="6 15" id="KW-0456">Lyase</keyword>
<evidence type="ECO:0000256" key="1">
    <source>
        <dbReference type="ARBA" id="ARBA00001933"/>
    </source>
</evidence>
<dbReference type="Gene3D" id="3.30.470.10">
    <property type="match status" value="1"/>
</dbReference>
<organism evidence="15 16">
    <name type="scientific">Neptunomonas marina</name>
    <dbReference type="NCBI Taxonomy" id="1815562"/>
    <lineage>
        <taxon>Bacteria</taxon>
        <taxon>Pseudomonadati</taxon>
        <taxon>Pseudomonadota</taxon>
        <taxon>Gammaproteobacteria</taxon>
        <taxon>Oceanospirillales</taxon>
        <taxon>Oceanospirillaceae</taxon>
        <taxon>Neptunomonas</taxon>
    </lineage>
</organism>
<evidence type="ECO:0000256" key="11">
    <source>
        <dbReference type="ARBA" id="ARBA00069174"/>
    </source>
</evidence>
<keyword evidence="16" id="KW-1185">Reference proteome</keyword>
<dbReference type="NCBIfam" id="TIGR03461">
    <property type="entry name" value="pabC_Proteo"/>
    <property type="match status" value="1"/>
</dbReference>
<comment type="pathway">
    <text evidence="7">Cofactor biosynthesis; tetrahydrofolate biosynthesis; 4-aminobenzoate from chorismate: step 2/2.</text>
</comment>
<dbReference type="PANTHER" id="PTHR42743">
    <property type="entry name" value="AMINO-ACID AMINOTRANSFERASE"/>
    <property type="match status" value="1"/>
</dbReference>
<dbReference type="RefSeq" id="WP_127695799.1">
    <property type="nucleotide sequence ID" value="NZ_SACQ01000010.1"/>
</dbReference>
<name>A0A437Q4M9_9GAMM</name>
<sequence>MSKITLINGLIDAHLDPADRGLAYGDGLFETILTLNGRPLYWQMHLERLTSSCQRLGISTHGLVAELEQDIKKLKADLSEFGQTSGVLKVTVTRGQGQRGYAFDSHVTPTRIVAWSPYQRDEMKPAQGVEVRLCNTALGKNSLLAGMKHLNRLEQVLARAEWSDPRISEGLVLDVDGRLAEGTMSNLFWVEQGVLFTPTLAQCGVHGVMRTRIMELAQHARIEVKMVDCPPSVLNTADEIFLANSVIGIWPVVKLADQSYPVGPVTRQLQALVEKDEM</sequence>
<evidence type="ECO:0000256" key="4">
    <source>
        <dbReference type="ARBA" id="ARBA00022898"/>
    </source>
</evidence>
<dbReference type="Proteomes" id="UP000282818">
    <property type="component" value="Unassembled WGS sequence"/>
</dbReference>
<dbReference type="AlphaFoldDB" id="A0A437Q4M9"/>
<accession>A0A437Q4M9</accession>
<dbReference type="EMBL" id="SACQ01000010">
    <property type="protein sequence ID" value="RVU29383.1"/>
    <property type="molecule type" value="Genomic_DNA"/>
</dbReference>
<dbReference type="GO" id="GO:0005829">
    <property type="term" value="C:cytosol"/>
    <property type="evidence" value="ECO:0007669"/>
    <property type="project" value="TreeGrafter"/>
</dbReference>
<dbReference type="InterPro" id="IPR043132">
    <property type="entry name" value="BCAT-like_C"/>
</dbReference>
<evidence type="ECO:0000256" key="12">
    <source>
        <dbReference type="NCBIfam" id="TIGR03461"/>
    </source>
</evidence>
<dbReference type="PANTHER" id="PTHR42743:SF2">
    <property type="entry name" value="AMINODEOXYCHORISMATE LYASE"/>
    <property type="match status" value="1"/>
</dbReference>
<evidence type="ECO:0000313" key="16">
    <source>
        <dbReference type="Proteomes" id="UP000282818"/>
    </source>
</evidence>
<dbReference type="GO" id="GO:0030170">
    <property type="term" value="F:pyridoxal phosphate binding"/>
    <property type="evidence" value="ECO:0007669"/>
    <property type="project" value="InterPro"/>
</dbReference>
<comment type="function">
    <text evidence="10">Involved in the biosynthesis of p-aminobenzoate (PABA), a precursor of tetrahydrofolate. Converts 4-amino-4-deoxychorismate into 4-aminobenzoate (PABA) and pyruvate.</text>
</comment>
<dbReference type="FunFam" id="3.20.10.10:FF:000002">
    <property type="entry name" value="D-alanine aminotransferase"/>
    <property type="match status" value="1"/>
</dbReference>
<comment type="caution">
    <text evidence="15">The sequence shown here is derived from an EMBL/GenBank/DDBJ whole genome shotgun (WGS) entry which is preliminary data.</text>
</comment>
<comment type="catalytic activity">
    <reaction evidence="9">
        <text>4-amino-4-deoxychorismate = 4-aminobenzoate + pyruvate + H(+)</text>
        <dbReference type="Rhea" id="RHEA:16201"/>
        <dbReference type="ChEBI" id="CHEBI:15361"/>
        <dbReference type="ChEBI" id="CHEBI:15378"/>
        <dbReference type="ChEBI" id="CHEBI:17836"/>
        <dbReference type="ChEBI" id="CHEBI:58406"/>
        <dbReference type="EC" id="4.1.3.38"/>
    </reaction>
</comment>
<evidence type="ECO:0000256" key="3">
    <source>
        <dbReference type="ARBA" id="ARBA00011738"/>
    </source>
</evidence>
<comment type="cofactor">
    <cofactor evidence="1 14">
        <name>pyridoxal 5'-phosphate</name>
        <dbReference type="ChEBI" id="CHEBI:597326"/>
    </cofactor>
</comment>
<evidence type="ECO:0000256" key="5">
    <source>
        <dbReference type="ARBA" id="ARBA00022909"/>
    </source>
</evidence>
<protein>
    <recommendedName>
        <fullName evidence="11 12">Aminodeoxychorismate lyase</fullName>
        <ecNumber evidence="8 12">4.1.3.38</ecNumber>
    </recommendedName>
</protein>
<dbReference type="GO" id="GO:0008153">
    <property type="term" value="P:4-aminobenzoate biosynthetic process"/>
    <property type="evidence" value="ECO:0007669"/>
    <property type="project" value="UniProtKB-UniRule"/>
</dbReference>
<dbReference type="InterPro" id="IPR036038">
    <property type="entry name" value="Aminotransferase-like"/>
</dbReference>
<dbReference type="NCBIfam" id="NF004761">
    <property type="entry name" value="PRK06092.1"/>
    <property type="match status" value="1"/>
</dbReference>
<keyword evidence="5" id="KW-0289">Folate biosynthesis</keyword>
<dbReference type="SUPFAM" id="SSF56752">
    <property type="entry name" value="D-aminoacid aminotransferase-like PLP-dependent enzymes"/>
    <property type="match status" value="1"/>
</dbReference>
<comment type="subunit">
    <text evidence="3">Homodimer.</text>
</comment>
<evidence type="ECO:0000256" key="6">
    <source>
        <dbReference type="ARBA" id="ARBA00023239"/>
    </source>
</evidence>
<evidence type="ECO:0000313" key="15">
    <source>
        <dbReference type="EMBL" id="RVU29383.1"/>
    </source>
</evidence>
<dbReference type="InterPro" id="IPR017824">
    <property type="entry name" value="Aminodeoxychorismate_lyase_IV"/>
</dbReference>
<dbReference type="GO" id="GO:0046656">
    <property type="term" value="P:folic acid biosynthetic process"/>
    <property type="evidence" value="ECO:0007669"/>
    <property type="project" value="UniProtKB-KW"/>
</dbReference>
<proteinExistence type="inferred from homology"/>
<evidence type="ECO:0000256" key="13">
    <source>
        <dbReference type="RuleBase" id="RU004106"/>
    </source>
</evidence>
<evidence type="ECO:0000256" key="9">
    <source>
        <dbReference type="ARBA" id="ARBA00049529"/>
    </source>
</evidence>
<gene>
    <name evidence="15" type="ORF">EOE65_16570</name>
</gene>
<dbReference type="EC" id="4.1.3.38" evidence="8 12"/>